<accession>A0A9P8C8M4</accession>
<feature type="compositionally biased region" description="Polar residues" evidence="2">
    <location>
        <begin position="612"/>
        <end position="626"/>
    </location>
</feature>
<feature type="compositionally biased region" description="Polar residues" evidence="2">
    <location>
        <begin position="460"/>
        <end position="469"/>
    </location>
</feature>
<dbReference type="Proteomes" id="UP000824998">
    <property type="component" value="Unassembled WGS sequence"/>
</dbReference>
<feature type="compositionally biased region" description="Polar residues" evidence="2">
    <location>
        <begin position="388"/>
        <end position="398"/>
    </location>
</feature>
<feature type="region of interest" description="Disordered" evidence="2">
    <location>
        <begin position="557"/>
        <end position="579"/>
    </location>
</feature>
<keyword evidence="5" id="KW-1185">Reference proteome</keyword>
<protein>
    <recommendedName>
        <fullName evidence="3">CCZ1/INTU/HSP4 first Longin domain-containing protein</fullName>
    </recommendedName>
</protein>
<evidence type="ECO:0000259" key="3">
    <source>
        <dbReference type="Pfam" id="PF19031"/>
    </source>
</evidence>
<evidence type="ECO:0000256" key="1">
    <source>
        <dbReference type="ARBA" id="ARBA00005352"/>
    </source>
</evidence>
<feature type="region of interest" description="Disordered" evidence="2">
    <location>
        <begin position="43"/>
        <end position="73"/>
    </location>
</feature>
<reference evidence="4" key="1">
    <citation type="journal article" date="2021" name="IMA Fungus">
        <title>Genomic characterization of three marine fungi, including Emericellopsis atlantica sp. nov. with signatures of a generalist lifestyle and marine biomass degradation.</title>
        <authorList>
            <person name="Hagestad O.C."/>
            <person name="Hou L."/>
            <person name="Andersen J.H."/>
            <person name="Hansen E.H."/>
            <person name="Altermark B."/>
            <person name="Li C."/>
            <person name="Kuhnert E."/>
            <person name="Cox R.J."/>
            <person name="Crous P.W."/>
            <person name="Spatafora J.W."/>
            <person name="Lail K."/>
            <person name="Amirebrahimi M."/>
            <person name="Lipzen A."/>
            <person name="Pangilinan J."/>
            <person name="Andreopoulos W."/>
            <person name="Hayes R.D."/>
            <person name="Ng V."/>
            <person name="Grigoriev I.V."/>
            <person name="Jackson S.A."/>
            <person name="Sutton T.D.S."/>
            <person name="Dobson A.D.W."/>
            <person name="Rama T."/>
        </authorList>
    </citation>
    <scope>NUCLEOTIDE SEQUENCE</scope>
    <source>
        <strain evidence="4">TRa018bII</strain>
    </source>
</reference>
<evidence type="ECO:0000256" key="2">
    <source>
        <dbReference type="SAM" id="MobiDB-lite"/>
    </source>
</evidence>
<dbReference type="PANTHER" id="PTHR13056">
    <property type="entry name" value="VACUOLAR FUSION PROTEIN CCZ1 HOMOLOG-RELATED"/>
    <property type="match status" value="1"/>
</dbReference>
<feature type="region of interest" description="Disordered" evidence="2">
    <location>
        <begin position="378"/>
        <end position="469"/>
    </location>
</feature>
<dbReference type="OrthoDB" id="240546at2759"/>
<dbReference type="Pfam" id="PF19031">
    <property type="entry name" value="Intu_longin_1"/>
    <property type="match status" value="1"/>
</dbReference>
<feature type="compositionally biased region" description="Polar residues" evidence="2">
    <location>
        <begin position="413"/>
        <end position="445"/>
    </location>
</feature>
<dbReference type="EMBL" id="MU251384">
    <property type="protein sequence ID" value="KAG9237537.1"/>
    <property type="molecule type" value="Genomic_DNA"/>
</dbReference>
<comment type="caution">
    <text evidence="4">The sequence shown here is derived from an EMBL/GenBank/DDBJ whole genome shotgun (WGS) entry which is preliminary data.</text>
</comment>
<dbReference type="GO" id="GO:0016192">
    <property type="term" value="P:vesicle-mediated transport"/>
    <property type="evidence" value="ECO:0007669"/>
    <property type="project" value="InterPro"/>
</dbReference>
<evidence type="ECO:0000313" key="4">
    <source>
        <dbReference type="EMBL" id="KAG9237537.1"/>
    </source>
</evidence>
<dbReference type="InterPro" id="IPR043987">
    <property type="entry name" value="CCZ1/INTU/HSP4_longin_1"/>
</dbReference>
<feature type="region of interest" description="Disordered" evidence="2">
    <location>
        <begin position="511"/>
        <end position="544"/>
    </location>
</feature>
<name>A0A9P8C8M4_9HELO</name>
<feature type="region of interest" description="Disordered" evidence="2">
    <location>
        <begin position="597"/>
        <end position="637"/>
    </location>
</feature>
<sequence>MASPVEPQKAIPAQLGFLAIYNPSLGATDDTLANQIVYYSSLDKQHRKPRQPSKGDSKKDVEDAAREQDNDRLRRVGLAQGMVEFGRSFSDGQSVDTIETEKSRVILHELESGWWILASIDLTMLPKSVKGPPTLGKSAEFIETVEYSSREVKPAVLLLGDLLRAHSTFLLHHASSMSALLVRTKRSKFIDLMRRYWDMFLSTWNVLMHGNPANSLYGGIKIAACGELGMGVGEEERGSGEREVLEGLVGRIDGLVDVMVAKFGDSPASEGIPKGENRAETHTAIPAEPWLGSGQDPRSEDGAIFLGIGALSRKSIRDITHWVEDIYRWGPAAYGVINNPTSNRRHITKAVGTNSKEFLSRESRNKSQEVYGLNYPQAQASAEPVRQNEPQTSTTSKSPAVDEPTKAQKDQDSQVVSPDVQNADTSPVSAAQQTSPRAQPSSPRQRSLMRERPSIHRAISNVSGTDGESKISSSIVKYFKFGYGTHWTLGNSYSKNTDGTSDTPIRKVSTANTIDSLDGHGTKKPASPEVSDSERPHIPDGMAGHYLVGLLGNLEGTDEVPLDHETPPTSRQNNRSRGEFNDRLLLRTLTVELEREEDARAEDDISIDLSKSENNQGSKHPSSERTAMSHGSFEGRDQNKTKKLRVLVYVRKPFIFVLMFESRTDSLAFNPLYRSLHHQLGHLVKPLIKSTTFRATRPDISQTNGTPSPIYDLIWDPRTLTVNSTIPNIPNPYQSLTQEALQFSWSRIEALSTHMQILNTYIATTKDKDRSELERTCKTSRGWWVVWTRAPEANPPTPASGPVKIPNLISEESDESAGGKDVLYPDASRNTRAFASSLRSGPAHPFLTPPVTFNPNEPKDKEIFLIRQASDYTYTPMSARFAGGSSSEVESNWVVGPGKLAQGIGVDTKRYIEWLLDLT</sequence>
<proteinExistence type="inferred from homology"/>
<feature type="compositionally biased region" description="Acidic residues" evidence="2">
    <location>
        <begin position="597"/>
        <end position="606"/>
    </location>
</feature>
<evidence type="ECO:0000313" key="5">
    <source>
        <dbReference type="Proteomes" id="UP000824998"/>
    </source>
</evidence>
<comment type="similarity">
    <text evidence="1">Belongs to the CCZ1 family.</text>
</comment>
<feature type="domain" description="CCZ1/INTU/HSP4 first Longin" evidence="3">
    <location>
        <begin position="17"/>
        <end position="122"/>
    </location>
</feature>
<feature type="compositionally biased region" description="Basic and acidic residues" evidence="2">
    <location>
        <begin position="53"/>
        <end position="73"/>
    </location>
</feature>
<gene>
    <name evidence="4" type="ORF">BJ875DRAFT_141408</name>
</gene>
<dbReference type="InterPro" id="IPR013176">
    <property type="entry name" value="Ccz1"/>
</dbReference>
<dbReference type="PANTHER" id="PTHR13056:SF0">
    <property type="entry name" value="VACUOLAR FUSION PROTEIN CCZ1 HOMOLOG-RELATED"/>
    <property type="match status" value="1"/>
</dbReference>
<organism evidence="4 5">
    <name type="scientific">Amylocarpus encephaloides</name>
    <dbReference type="NCBI Taxonomy" id="45428"/>
    <lineage>
        <taxon>Eukaryota</taxon>
        <taxon>Fungi</taxon>
        <taxon>Dikarya</taxon>
        <taxon>Ascomycota</taxon>
        <taxon>Pezizomycotina</taxon>
        <taxon>Leotiomycetes</taxon>
        <taxon>Helotiales</taxon>
        <taxon>Helotiales incertae sedis</taxon>
        <taxon>Amylocarpus</taxon>
    </lineage>
</organism>
<dbReference type="GO" id="GO:0035658">
    <property type="term" value="C:Mon1-Ccz1 complex"/>
    <property type="evidence" value="ECO:0007669"/>
    <property type="project" value="InterPro"/>
</dbReference>
<dbReference type="AlphaFoldDB" id="A0A9P8C8M4"/>
<feature type="compositionally biased region" description="Basic and acidic residues" evidence="2">
    <location>
        <begin position="403"/>
        <end position="412"/>
    </location>
</feature>